<dbReference type="PANTHER" id="PTHR10903:SF188">
    <property type="entry name" value="GTPASE IMAP FAMILY MEMBER 2-LIKE-RELATED"/>
    <property type="match status" value="1"/>
</dbReference>
<evidence type="ECO:0000313" key="8">
    <source>
        <dbReference type="RefSeq" id="XP_030636302.1"/>
    </source>
</evidence>
<dbReference type="GO" id="GO:0005525">
    <property type="term" value="F:GTP binding"/>
    <property type="evidence" value="ECO:0007669"/>
    <property type="project" value="UniProtKB-KW"/>
</dbReference>
<keyword evidence="5" id="KW-0472">Membrane</keyword>
<evidence type="ECO:0000313" key="7">
    <source>
        <dbReference type="Proteomes" id="UP000504632"/>
    </source>
</evidence>
<dbReference type="RefSeq" id="XP_030636302.1">
    <property type="nucleotide sequence ID" value="XM_030780442.1"/>
</dbReference>
<dbReference type="Pfam" id="PF04548">
    <property type="entry name" value="AIG1"/>
    <property type="match status" value="2"/>
</dbReference>
<feature type="compositionally biased region" description="Basic and acidic residues" evidence="4">
    <location>
        <begin position="232"/>
        <end position="246"/>
    </location>
</feature>
<dbReference type="FunFam" id="3.40.50.300:FF:000366">
    <property type="entry name" value="GTPase, IMAP family member 2"/>
    <property type="match status" value="2"/>
</dbReference>
<dbReference type="PANTHER" id="PTHR10903">
    <property type="entry name" value="GTPASE, IMAP FAMILY MEMBER-RELATED"/>
    <property type="match status" value="1"/>
</dbReference>
<accession>A0A6J2VW76</accession>
<reference evidence="8" key="1">
    <citation type="submission" date="2025-08" db="UniProtKB">
        <authorList>
            <consortium name="RefSeq"/>
        </authorList>
    </citation>
    <scope>IDENTIFICATION</scope>
</reference>
<name>A0A6J2VW76_CHACN</name>
<feature type="region of interest" description="Disordered" evidence="4">
    <location>
        <begin position="232"/>
        <end position="258"/>
    </location>
</feature>
<keyword evidence="7" id="KW-1185">Reference proteome</keyword>
<keyword evidence="5" id="KW-0812">Transmembrane</keyword>
<gene>
    <name evidence="8" type="primary">LOC115817177</name>
</gene>
<proteinExistence type="inferred from homology"/>
<feature type="compositionally biased region" description="Basic and acidic residues" evidence="4">
    <location>
        <begin position="507"/>
        <end position="531"/>
    </location>
</feature>
<evidence type="ECO:0000256" key="5">
    <source>
        <dbReference type="SAM" id="Phobius"/>
    </source>
</evidence>
<feature type="region of interest" description="Disordered" evidence="4">
    <location>
        <begin position="1"/>
        <end position="20"/>
    </location>
</feature>
<dbReference type="CDD" id="cd01852">
    <property type="entry name" value="AIG1"/>
    <property type="match status" value="2"/>
</dbReference>
<keyword evidence="5" id="KW-1133">Transmembrane helix</keyword>
<feature type="compositionally biased region" description="Basic residues" evidence="4">
    <location>
        <begin position="247"/>
        <end position="257"/>
    </location>
</feature>
<dbReference type="AlphaFoldDB" id="A0A6J2VW76"/>
<dbReference type="Proteomes" id="UP000504632">
    <property type="component" value="Chromosome 7"/>
</dbReference>
<evidence type="ECO:0000259" key="6">
    <source>
        <dbReference type="PROSITE" id="PS51720"/>
    </source>
</evidence>
<evidence type="ECO:0000256" key="4">
    <source>
        <dbReference type="SAM" id="MobiDB-lite"/>
    </source>
</evidence>
<feature type="region of interest" description="Disordered" evidence="4">
    <location>
        <begin position="507"/>
        <end position="546"/>
    </location>
</feature>
<dbReference type="InParanoid" id="A0A6J2VW76"/>
<dbReference type="InterPro" id="IPR006703">
    <property type="entry name" value="G_AIG1"/>
</dbReference>
<dbReference type="Gene3D" id="3.40.50.300">
    <property type="entry name" value="P-loop containing nucleotide triphosphate hydrolases"/>
    <property type="match status" value="2"/>
</dbReference>
<protein>
    <submittedName>
        <fullName evidence="8">GTPase IMAP family member 8-like</fullName>
    </submittedName>
</protein>
<feature type="compositionally biased region" description="Basic and acidic residues" evidence="4">
    <location>
        <begin position="7"/>
        <end position="18"/>
    </location>
</feature>
<feature type="domain" description="AIG1-type G" evidence="6">
    <location>
        <begin position="29"/>
        <end position="229"/>
    </location>
</feature>
<dbReference type="InterPro" id="IPR027417">
    <property type="entry name" value="P-loop_NTPase"/>
</dbReference>
<feature type="domain" description="AIG1-type G" evidence="6">
    <location>
        <begin position="304"/>
        <end position="504"/>
    </location>
</feature>
<feature type="compositionally biased region" description="Basic residues" evidence="4">
    <location>
        <begin position="532"/>
        <end position="541"/>
    </location>
</feature>
<dbReference type="InterPro" id="IPR045058">
    <property type="entry name" value="GIMA/IAN/Toc"/>
</dbReference>
<dbReference type="OrthoDB" id="5985928at2759"/>
<sequence>MAAYESPRGKDTEDKEHVNSTIELKTGELSEIRIVLLGKTGSGKSATGNTILGEKLCQTSPLFASETRTCVKHCREVKGINVSVIDTPGLLDTSMGEKELKTEIEKCIKLSVPGPHVFLLVIRLGVRFTEEEKNAVKWIQKNFGEDASHYTIMLFTHADALEGKTVKDCIASNDVLRKVLSESGDRYHTFNNKETENYTQVPGLLAKIGNMIEFNGGKYYTNDMYKEAQKKLKEEEERKRKEEKERMKKRAKEKKKEKRENIGLGAASVASTVAVIAGAGLAAAEAVVIGPIIITVGLIAESENSEIRIVLLGKNGSGKSATGNTILGEELFKTSPLCASQTKTCEKHCREVDGIKVSVIDTPGLFDTSLTEDQLKTEIEKCIEMSVPGPHVFLLVIRLGVRFTEEERSVMEWIQKNFGEDASRYTIILFTHTDSLPKNTVKDCIASSPELQKVINSCGNRSHSFNNENTTDRSQVSHLVHKIRFMVHMNVGDCYTSDVYEEVQRRIEEEKRKEEEERRREKEERKREKKEVRQRKKRKDGHNRFGCCNLSRKEIKMLIT</sequence>
<keyword evidence="3" id="KW-0342">GTP-binding</keyword>
<evidence type="ECO:0000256" key="1">
    <source>
        <dbReference type="ARBA" id="ARBA00008535"/>
    </source>
</evidence>
<dbReference type="PROSITE" id="PS51720">
    <property type="entry name" value="G_AIG1"/>
    <property type="match status" value="2"/>
</dbReference>
<dbReference type="FunCoup" id="A0A6J2VW76">
    <property type="interactions" value="526"/>
</dbReference>
<keyword evidence="2" id="KW-0547">Nucleotide-binding</keyword>
<dbReference type="GeneID" id="115817177"/>
<comment type="similarity">
    <text evidence="1">Belongs to the TRAFAC class TrmE-Era-EngA-EngB-Septin-like GTPase superfamily. AIG1/Toc34/Toc159-like paraseptin GTPase family. IAN subfamily.</text>
</comment>
<evidence type="ECO:0000256" key="2">
    <source>
        <dbReference type="ARBA" id="ARBA00022741"/>
    </source>
</evidence>
<feature type="transmembrane region" description="Helical" evidence="5">
    <location>
        <begin position="262"/>
        <end position="284"/>
    </location>
</feature>
<evidence type="ECO:0000256" key="3">
    <source>
        <dbReference type="ARBA" id="ARBA00023134"/>
    </source>
</evidence>
<dbReference type="SUPFAM" id="SSF52540">
    <property type="entry name" value="P-loop containing nucleoside triphosphate hydrolases"/>
    <property type="match status" value="2"/>
</dbReference>
<organism evidence="7 8">
    <name type="scientific">Chanos chanos</name>
    <name type="common">Milkfish</name>
    <name type="synonym">Mugil chanos</name>
    <dbReference type="NCBI Taxonomy" id="29144"/>
    <lineage>
        <taxon>Eukaryota</taxon>
        <taxon>Metazoa</taxon>
        <taxon>Chordata</taxon>
        <taxon>Craniata</taxon>
        <taxon>Vertebrata</taxon>
        <taxon>Euteleostomi</taxon>
        <taxon>Actinopterygii</taxon>
        <taxon>Neopterygii</taxon>
        <taxon>Teleostei</taxon>
        <taxon>Ostariophysi</taxon>
        <taxon>Gonorynchiformes</taxon>
        <taxon>Chanidae</taxon>
        <taxon>Chanos</taxon>
    </lineage>
</organism>